<keyword evidence="3" id="KW-1185">Reference proteome</keyword>
<evidence type="ECO:0000313" key="3">
    <source>
        <dbReference type="Proteomes" id="UP000319894"/>
    </source>
</evidence>
<dbReference type="EMBL" id="QMDX01000003">
    <property type="protein sequence ID" value="TSD14598.1"/>
    <property type="molecule type" value="Genomic_DNA"/>
</dbReference>
<gene>
    <name evidence="2" type="ORF">DP107_06325</name>
</gene>
<dbReference type="Proteomes" id="UP000319894">
    <property type="component" value="Unassembled WGS sequence"/>
</dbReference>
<dbReference type="OrthoDB" id="11996at2157"/>
<organism evidence="2 3">
    <name type="scientific">Haloglomus irregulare</name>
    <dbReference type="NCBI Taxonomy" id="2234134"/>
    <lineage>
        <taxon>Archaea</taxon>
        <taxon>Methanobacteriati</taxon>
        <taxon>Methanobacteriota</taxon>
        <taxon>Stenosarchaea group</taxon>
        <taxon>Halobacteria</taxon>
        <taxon>Halobacteriales</taxon>
        <taxon>Natronomonadaceae</taxon>
        <taxon>Haloglomus</taxon>
    </lineage>
</organism>
<comment type="caution">
    <text evidence="2">The sequence shown here is derived from an EMBL/GenBank/DDBJ whole genome shotgun (WGS) entry which is preliminary data.</text>
</comment>
<name>A0A554NB33_9EURY</name>
<feature type="region of interest" description="Disordered" evidence="1">
    <location>
        <begin position="75"/>
        <end position="94"/>
    </location>
</feature>
<reference evidence="2 3" key="1">
    <citation type="submission" date="2018-06" db="EMBL/GenBank/DDBJ databases">
        <title>Natronomonas sp. F16-60 a new haloarchaeon isolated from a solar saltern of Isla Cristina, Huelva, Spain.</title>
        <authorList>
            <person name="Duran-Viseras A."/>
            <person name="Sanchez-Porro C."/>
            <person name="Ventosa A."/>
        </authorList>
    </citation>
    <scope>NUCLEOTIDE SEQUENCE [LARGE SCALE GENOMIC DNA]</scope>
    <source>
        <strain evidence="2 3">F16-60</strain>
    </source>
</reference>
<proteinExistence type="predicted"/>
<dbReference type="InParanoid" id="A0A554NB33"/>
<evidence type="ECO:0000313" key="2">
    <source>
        <dbReference type="EMBL" id="TSD14598.1"/>
    </source>
</evidence>
<dbReference type="RefSeq" id="WP_144261314.1">
    <property type="nucleotide sequence ID" value="NZ_QMDX01000003.1"/>
</dbReference>
<accession>A0A554NB33</accession>
<evidence type="ECO:0000256" key="1">
    <source>
        <dbReference type="SAM" id="MobiDB-lite"/>
    </source>
</evidence>
<dbReference type="AlphaFoldDB" id="A0A554NB33"/>
<sequence length="94" mass="9890">MPVLRRLWSGADPGSVRSWGEERGYHRFGPFDGDAGAGSGEFVAVAGGSVQCVLHRRHVWVHDLVVDEPRRSEGVGVALSSSSSADSPGSSDLA</sequence>
<protein>
    <submittedName>
        <fullName evidence="2">Uncharacterized protein</fullName>
    </submittedName>
</protein>